<accession>X1VSH0</accession>
<protein>
    <submittedName>
        <fullName evidence="1">Uncharacterized protein</fullName>
    </submittedName>
</protein>
<dbReference type="EMBL" id="BARW01040741">
    <property type="protein sequence ID" value="GAJ20131.1"/>
    <property type="molecule type" value="Genomic_DNA"/>
</dbReference>
<gene>
    <name evidence="1" type="ORF">S12H4_61395</name>
</gene>
<dbReference type="AlphaFoldDB" id="X1VSH0"/>
<sequence>PTIVQHVLFRNQSERVLYESLDRSKYLMSQG</sequence>
<proteinExistence type="predicted"/>
<organism evidence="1">
    <name type="scientific">marine sediment metagenome</name>
    <dbReference type="NCBI Taxonomy" id="412755"/>
    <lineage>
        <taxon>unclassified sequences</taxon>
        <taxon>metagenomes</taxon>
        <taxon>ecological metagenomes</taxon>
    </lineage>
</organism>
<feature type="non-terminal residue" evidence="1">
    <location>
        <position position="1"/>
    </location>
</feature>
<evidence type="ECO:0000313" key="1">
    <source>
        <dbReference type="EMBL" id="GAJ20131.1"/>
    </source>
</evidence>
<comment type="caution">
    <text evidence="1">The sequence shown here is derived from an EMBL/GenBank/DDBJ whole genome shotgun (WGS) entry which is preliminary data.</text>
</comment>
<reference evidence="1" key="1">
    <citation type="journal article" date="2014" name="Front. Microbiol.">
        <title>High frequency of phylogenetically diverse reductive dehalogenase-homologous genes in deep subseafloor sedimentary metagenomes.</title>
        <authorList>
            <person name="Kawai M."/>
            <person name="Futagami T."/>
            <person name="Toyoda A."/>
            <person name="Takaki Y."/>
            <person name="Nishi S."/>
            <person name="Hori S."/>
            <person name="Arai W."/>
            <person name="Tsubouchi T."/>
            <person name="Morono Y."/>
            <person name="Uchiyama I."/>
            <person name="Ito T."/>
            <person name="Fujiyama A."/>
            <person name="Inagaki F."/>
            <person name="Takami H."/>
        </authorList>
    </citation>
    <scope>NUCLEOTIDE SEQUENCE</scope>
    <source>
        <strain evidence="1">Expedition CK06-06</strain>
    </source>
</reference>
<name>X1VSH0_9ZZZZ</name>